<keyword evidence="2" id="KW-0472">Membrane</keyword>
<accession>A0A5N7MVP2</accession>
<keyword evidence="2" id="KW-1133">Transmembrane helix</keyword>
<keyword evidence="2" id="KW-0812">Transmembrane</keyword>
<reference evidence="3 4" key="1">
    <citation type="journal article" date="2019" name="Syst. Appl. Microbiol.">
        <title>Microvirga tunisiensis sp. nov., a root nodule symbiotic bacterium isolated from Lupinus micranthus and L. luteus grown in Northern Tunisia.</title>
        <authorList>
            <person name="Msaddak A."/>
            <person name="Rejili M."/>
            <person name="Duran D."/>
            <person name="Mars M."/>
            <person name="Palacios J.M."/>
            <person name="Ruiz-Argueso T."/>
            <person name="Rey L."/>
            <person name="Imperial J."/>
        </authorList>
    </citation>
    <scope>NUCLEOTIDE SEQUENCE [LARGE SCALE GENOMIC DNA]</scope>
    <source>
        <strain evidence="3 4">Lmie10</strain>
    </source>
</reference>
<dbReference type="AlphaFoldDB" id="A0A5N7MVP2"/>
<evidence type="ECO:0000256" key="2">
    <source>
        <dbReference type="SAM" id="Phobius"/>
    </source>
</evidence>
<evidence type="ECO:0000313" key="3">
    <source>
        <dbReference type="EMBL" id="MPR31052.1"/>
    </source>
</evidence>
<sequence length="96" mass="10028">MGFGFPTGMRLVSAIDKKPTPWFWGINGAAGVLAASVAVLTSIEFGIDTTLRIGAICYLLLPGPAVLLVRCARAMRESGSSMRGEVSPSKLDATSV</sequence>
<evidence type="ECO:0000256" key="1">
    <source>
        <dbReference type="SAM" id="MobiDB-lite"/>
    </source>
</evidence>
<keyword evidence="4" id="KW-1185">Reference proteome</keyword>
<proteinExistence type="predicted"/>
<dbReference type="EMBL" id="VOSK01000525">
    <property type="protein sequence ID" value="MPR31052.1"/>
    <property type="molecule type" value="Genomic_DNA"/>
</dbReference>
<feature type="region of interest" description="Disordered" evidence="1">
    <location>
        <begin position="77"/>
        <end position="96"/>
    </location>
</feature>
<dbReference type="Proteomes" id="UP000403266">
    <property type="component" value="Unassembled WGS sequence"/>
</dbReference>
<comment type="caution">
    <text evidence="3">The sequence shown here is derived from an EMBL/GenBank/DDBJ whole genome shotgun (WGS) entry which is preliminary data.</text>
</comment>
<protein>
    <submittedName>
        <fullName evidence="3">Uncharacterized protein</fullName>
    </submittedName>
</protein>
<feature type="transmembrane region" description="Helical" evidence="2">
    <location>
        <begin position="21"/>
        <end position="43"/>
    </location>
</feature>
<feature type="transmembrane region" description="Helical" evidence="2">
    <location>
        <begin position="49"/>
        <end position="69"/>
    </location>
</feature>
<organism evidence="3 4">
    <name type="scientific">Microvirga tunisiensis</name>
    <dbReference type="NCBI Taxonomy" id="2108360"/>
    <lineage>
        <taxon>Bacteria</taxon>
        <taxon>Pseudomonadati</taxon>
        <taxon>Pseudomonadota</taxon>
        <taxon>Alphaproteobacteria</taxon>
        <taxon>Hyphomicrobiales</taxon>
        <taxon>Methylobacteriaceae</taxon>
        <taxon>Microvirga</taxon>
    </lineage>
</organism>
<name>A0A5N7MVP2_9HYPH</name>
<gene>
    <name evidence="3" type="ORF">FS320_40630</name>
</gene>
<evidence type="ECO:0000313" key="4">
    <source>
        <dbReference type="Proteomes" id="UP000403266"/>
    </source>
</evidence>